<dbReference type="HOGENOM" id="CLU_561167_0_0_0"/>
<accession>C5CEE4</accession>
<keyword evidence="3" id="KW-1185">Reference proteome</keyword>
<name>C5CEE4_KOSOT</name>
<reference evidence="2 3" key="1">
    <citation type="submission" date="2009-06" db="EMBL/GenBank/DDBJ databases">
        <title>Complete sequence of Thermotogales bacterium TBF 19.5.1.</title>
        <authorList>
            <consortium name="US DOE Joint Genome Institute"/>
            <person name="Lucas S."/>
            <person name="Copeland A."/>
            <person name="Lapidus A."/>
            <person name="Glavina del Rio T."/>
            <person name="Tice H."/>
            <person name="Bruce D."/>
            <person name="Goodwin L."/>
            <person name="Pitluck S."/>
            <person name="Chertkov O."/>
            <person name="Brettin T."/>
            <person name="Detter J.C."/>
            <person name="Han C."/>
            <person name="Schmutz J."/>
            <person name="Larimer F."/>
            <person name="Land M."/>
            <person name="Hauser L."/>
            <person name="Kyrpides N."/>
            <person name="Ovchinnikova G."/>
            <person name="Noll K."/>
        </authorList>
    </citation>
    <scope>NUCLEOTIDE SEQUENCE [LARGE SCALE GENOMIC DNA]</scope>
    <source>
        <strain evidence="3">ATCC BAA-1733 / DSM 21960 / TBF 19.5.1</strain>
    </source>
</reference>
<dbReference type="AlphaFoldDB" id="C5CEE4"/>
<dbReference type="SMART" id="SM00327">
    <property type="entry name" value="VWA"/>
    <property type="match status" value="1"/>
</dbReference>
<protein>
    <submittedName>
        <fullName evidence="2">von Willebrand factor type A</fullName>
    </submittedName>
</protein>
<dbReference type="EMBL" id="CP001634">
    <property type="protein sequence ID" value="ACR80184.1"/>
    <property type="molecule type" value="Genomic_DNA"/>
</dbReference>
<evidence type="ECO:0000313" key="2">
    <source>
        <dbReference type="EMBL" id="ACR80184.1"/>
    </source>
</evidence>
<dbReference type="InterPro" id="IPR036465">
    <property type="entry name" value="vWFA_dom_sf"/>
</dbReference>
<dbReference type="eggNOG" id="COG4676">
    <property type="taxonomic scope" value="Bacteria"/>
</dbReference>
<gene>
    <name evidence="2" type="ordered locus">Kole_1493</name>
</gene>
<dbReference type="STRING" id="521045.Kole_1493"/>
<proteinExistence type="predicted"/>
<dbReference type="Proteomes" id="UP000002382">
    <property type="component" value="Chromosome"/>
</dbReference>
<dbReference type="Gene3D" id="3.40.50.410">
    <property type="entry name" value="von Willebrand factor, type A domain"/>
    <property type="match status" value="1"/>
</dbReference>
<dbReference type="InterPro" id="IPR002035">
    <property type="entry name" value="VWF_A"/>
</dbReference>
<evidence type="ECO:0000259" key="1">
    <source>
        <dbReference type="PROSITE" id="PS50234"/>
    </source>
</evidence>
<evidence type="ECO:0000313" key="3">
    <source>
        <dbReference type="Proteomes" id="UP000002382"/>
    </source>
</evidence>
<dbReference type="OrthoDB" id="43095at2"/>
<feature type="domain" description="VWFA" evidence="1">
    <location>
        <begin position="73"/>
        <end position="246"/>
    </location>
</feature>
<reference evidence="2 3" key="2">
    <citation type="journal article" date="2011" name="J. Bacteriol.">
        <title>Genome Sequence of Kosmotoga olearia Strain TBF 19.5.1, a Thermophilic Bacterium with a Wide Growth Temperature Range, Isolated from the Troll B Oil Platform in the North Sea.</title>
        <authorList>
            <person name="Swithers K.S."/>
            <person name="Dipippo J.L."/>
            <person name="Bruce D.C."/>
            <person name="Detter C."/>
            <person name="Tapia R."/>
            <person name="Han S."/>
            <person name="Goodwin L.A."/>
            <person name="Han J."/>
            <person name="Woyke T."/>
            <person name="Pitluck S."/>
            <person name="Pennacchio L."/>
            <person name="Nolan M."/>
            <person name="Mikhailova N."/>
            <person name="Land M.L."/>
            <person name="Nesbo C.L."/>
            <person name="Gogarten J.P."/>
            <person name="Noll K.M."/>
        </authorList>
    </citation>
    <scope>NUCLEOTIDE SEQUENCE [LARGE SCALE GENOMIC DNA]</scope>
    <source>
        <strain evidence="3">ATCC BAA-1733 / DSM 21960 / TBF 19.5.1</strain>
    </source>
</reference>
<dbReference type="eggNOG" id="COG2304">
    <property type="taxonomic scope" value="Bacteria"/>
</dbReference>
<sequence length="486" mass="54521">MIKKFLLIFLILSEIVLGGWHLESVDASAYPAISLFVHFKGFPTGSYPVIEDDGEIVGAKWEIVSSSPLDQLNVYFIIDNSGSMNPYIEDVKNSIITVSNVVSQLFSGDLVYHIVGFADSMNYLSVTQNHEELLPLVRKTFENVGESFERPITIILNILEMENNPSILFLITDEEIHIEIDLLDSLESVLLSKGIPLFLITSGGLSENIVSLLSIARETGGGLFDYENAVFLADTLEELHEVYYQVTFNSHDLFTGFHEVKIGKTKADFFAAYKNPPKIQLEVPDNELVIPEGEELAISGTIIGPFDRLSAYLGAEPIEITVDGSSFSLSLFPTPGIHNLKIAASSIWGEDEKNIRIICERSTKIFFKVCLEWEKQDADLDLYVFEPDEYVYFLNPKNLGTLTEDSQKGPGKEIYTLAADAVVPGNYKIRVHYCRGEQPVSFRVTIFLEERKILEKEFTLSLSNEENNDPEGTGSDWMDVYEMSVK</sequence>
<dbReference type="RefSeq" id="WP_015868831.1">
    <property type="nucleotide sequence ID" value="NC_012785.1"/>
</dbReference>
<dbReference type="KEGG" id="kol:Kole_1493"/>
<organism evidence="2 3">
    <name type="scientific">Kosmotoga olearia (strain ATCC BAA-1733 / DSM 21960 / TBF 19.5.1)</name>
    <dbReference type="NCBI Taxonomy" id="521045"/>
    <lineage>
        <taxon>Bacteria</taxon>
        <taxon>Thermotogati</taxon>
        <taxon>Thermotogota</taxon>
        <taxon>Thermotogae</taxon>
        <taxon>Kosmotogales</taxon>
        <taxon>Kosmotogaceae</taxon>
        <taxon>Kosmotoga</taxon>
    </lineage>
</organism>
<dbReference type="SUPFAM" id="SSF53300">
    <property type="entry name" value="vWA-like"/>
    <property type="match status" value="1"/>
</dbReference>
<dbReference type="CDD" id="cd00198">
    <property type="entry name" value="vWFA"/>
    <property type="match status" value="1"/>
</dbReference>
<dbReference type="PROSITE" id="PS50234">
    <property type="entry name" value="VWFA"/>
    <property type="match status" value="1"/>
</dbReference>